<feature type="binding site" evidence="2">
    <location>
        <position position="52"/>
    </location>
    <ligand>
        <name>Mg(2+)</name>
        <dbReference type="ChEBI" id="CHEBI:18420"/>
        <label>1</label>
    </ligand>
</feature>
<keyword evidence="2 5" id="KW-0808">Transferase</keyword>
<dbReference type="SUPFAM" id="SSF56042">
    <property type="entry name" value="PurM C-terminal domain-like"/>
    <property type="match status" value="1"/>
</dbReference>
<feature type="binding site" evidence="2">
    <location>
        <position position="235"/>
    </location>
    <ligand>
        <name>ATP</name>
        <dbReference type="ChEBI" id="CHEBI:30616"/>
    </ligand>
</feature>
<keyword evidence="1 2" id="KW-0784">Thiamine biosynthesis</keyword>
<keyword evidence="2" id="KW-0460">Magnesium</keyword>
<feature type="binding site" evidence="2">
    <location>
        <position position="60"/>
    </location>
    <ligand>
        <name>substrate</name>
    </ligand>
</feature>
<keyword evidence="2" id="KW-0547">Nucleotide-binding</keyword>
<comment type="catalytic activity">
    <reaction evidence="2">
        <text>thiamine phosphate + ATP = thiamine diphosphate + ADP</text>
        <dbReference type="Rhea" id="RHEA:15913"/>
        <dbReference type="ChEBI" id="CHEBI:30616"/>
        <dbReference type="ChEBI" id="CHEBI:37575"/>
        <dbReference type="ChEBI" id="CHEBI:58937"/>
        <dbReference type="ChEBI" id="CHEBI:456216"/>
        <dbReference type="EC" id="2.7.4.16"/>
    </reaction>
</comment>
<dbReference type="SUPFAM" id="SSF55326">
    <property type="entry name" value="PurM N-terminal domain-like"/>
    <property type="match status" value="1"/>
</dbReference>
<dbReference type="PIRSF" id="PIRSF005303">
    <property type="entry name" value="Thiam_monoph_kin"/>
    <property type="match status" value="1"/>
</dbReference>
<dbReference type="EC" id="2.7.4.16" evidence="2"/>
<sequence length="341" mass="36741">MEKRTEIGSLGEFGLIQRLSEGFVSHQPWTILGIGDDAAGLEANGFKVVSTTELLIEGVHFDLSYTPLKHLGFKVVSIALSDIAAMNAIPAQLSVGLGLSNRFSVEAVEELYEGIKLACEEYKIDLVGGDTTSSPQGLIISVNALGLVAEDQLVKRSGAKPNDVICVTGDLGGALMGLQSLEREKQVYLANPDMQPELNEKNYVVMRQLKPMARFDIIHDLKELGVIPSSMIDCSDGLASEIIHLCNASGTGARIFEKNIPIDDETYLVATEFSLSPLTAALNGGEDYELVFTISQSDFDKVSKITDVTAIGYMTDLPNERVLVMKSEQVVALTAPGFGPQ</sequence>
<feature type="binding site" evidence="2">
    <location>
        <position position="37"/>
    </location>
    <ligand>
        <name>Mg(2+)</name>
        <dbReference type="ChEBI" id="CHEBI:18420"/>
        <label>4</label>
    </ligand>
</feature>
<dbReference type="PANTHER" id="PTHR30270">
    <property type="entry name" value="THIAMINE-MONOPHOSPHATE KINASE"/>
    <property type="match status" value="1"/>
</dbReference>
<feature type="binding site" evidence="2">
    <location>
        <position position="82"/>
    </location>
    <ligand>
        <name>Mg(2+)</name>
        <dbReference type="ChEBI" id="CHEBI:18420"/>
        <label>3</label>
    </ligand>
</feature>
<feature type="binding site" evidence="2">
    <location>
        <position position="112"/>
    </location>
    <ligand>
        <name>ATP</name>
        <dbReference type="ChEBI" id="CHEBI:30616"/>
    </ligand>
</feature>
<dbReference type="InterPro" id="IPR006283">
    <property type="entry name" value="ThiL-like"/>
</dbReference>
<dbReference type="Gene3D" id="3.90.650.10">
    <property type="entry name" value="PurM-like C-terminal domain"/>
    <property type="match status" value="1"/>
</dbReference>
<dbReference type="Gene3D" id="3.30.1330.10">
    <property type="entry name" value="PurM-like, N-terminal domain"/>
    <property type="match status" value="1"/>
</dbReference>
<dbReference type="InterPro" id="IPR010918">
    <property type="entry name" value="PurM-like_C_dom"/>
</dbReference>
<dbReference type="HAMAP" id="MF_02128">
    <property type="entry name" value="TMP_kinase"/>
    <property type="match status" value="1"/>
</dbReference>
<dbReference type="EMBL" id="CP029346">
    <property type="protein sequence ID" value="AWL10244.1"/>
    <property type="molecule type" value="Genomic_DNA"/>
</dbReference>
<dbReference type="PANTHER" id="PTHR30270:SF0">
    <property type="entry name" value="THIAMINE-MONOPHOSPHATE KINASE"/>
    <property type="match status" value="1"/>
</dbReference>
<dbReference type="Pfam" id="PF02769">
    <property type="entry name" value="AIRS_C"/>
    <property type="match status" value="1"/>
</dbReference>
<dbReference type="Proteomes" id="UP000245468">
    <property type="component" value="Chromosome"/>
</dbReference>
<comment type="similarity">
    <text evidence="2">Belongs to the thiamine-monophosphate kinase family.</text>
</comment>
<proteinExistence type="inferred from homology"/>
<evidence type="ECO:0000313" key="6">
    <source>
        <dbReference type="Proteomes" id="UP000245468"/>
    </source>
</evidence>
<dbReference type="UniPathway" id="UPA00060">
    <property type="reaction ID" value="UER00142"/>
</dbReference>
<dbReference type="RefSeq" id="WP_109324371.1">
    <property type="nucleotide sequence ID" value="NZ_CP029346.1"/>
</dbReference>
<comment type="caution">
    <text evidence="2">Lacks conserved residue(s) required for the propagation of feature annotation.</text>
</comment>
<dbReference type="InterPro" id="IPR036921">
    <property type="entry name" value="PurM-like_N_sf"/>
</dbReference>
<feature type="binding site" evidence="2">
    <location>
        <position position="286"/>
    </location>
    <ligand>
        <name>substrate</name>
    </ligand>
</feature>
<dbReference type="OrthoDB" id="9802811at2"/>
<comment type="pathway">
    <text evidence="2">Cofactor biosynthesis; thiamine diphosphate biosynthesis; thiamine diphosphate from thiamine phosphate: step 1/1.</text>
</comment>
<feature type="binding site" evidence="2">
    <location>
        <position position="338"/>
    </location>
    <ligand>
        <name>substrate</name>
    </ligand>
</feature>
<evidence type="ECO:0000259" key="3">
    <source>
        <dbReference type="Pfam" id="PF00586"/>
    </source>
</evidence>
<dbReference type="GO" id="GO:0009228">
    <property type="term" value="P:thiamine biosynthetic process"/>
    <property type="evidence" value="ECO:0007669"/>
    <property type="project" value="UniProtKB-KW"/>
</dbReference>
<dbReference type="Pfam" id="PF00586">
    <property type="entry name" value="AIRS"/>
    <property type="match status" value="1"/>
</dbReference>
<comment type="function">
    <text evidence="2">Catalyzes the ATP-dependent phosphorylation of thiamine-monophosphate (TMP) to form thiamine-pyrophosphate (TPP), the active form of vitamin B1.</text>
</comment>
<dbReference type="InterPro" id="IPR016188">
    <property type="entry name" value="PurM-like_N"/>
</dbReference>
<keyword evidence="6" id="KW-1185">Reference proteome</keyword>
<evidence type="ECO:0000313" key="5">
    <source>
        <dbReference type="EMBL" id="AWL10244.1"/>
    </source>
</evidence>
<keyword evidence="2" id="KW-0479">Metal-binding</keyword>
<feature type="binding site" evidence="2">
    <location>
        <position position="236"/>
    </location>
    <ligand>
        <name>Mg(2+)</name>
        <dbReference type="ChEBI" id="CHEBI:18420"/>
        <label>5</label>
    </ligand>
</feature>
<dbReference type="CDD" id="cd02194">
    <property type="entry name" value="ThiL"/>
    <property type="match status" value="1"/>
</dbReference>
<dbReference type="KEGG" id="psez:HME7025_02403"/>
<dbReference type="GO" id="GO:0009030">
    <property type="term" value="F:thiamine-phosphate kinase activity"/>
    <property type="evidence" value="ECO:0007669"/>
    <property type="project" value="UniProtKB-UniRule"/>
</dbReference>
<keyword evidence="2" id="KW-0067">ATP-binding</keyword>
<feature type="binding site" evidence="2">
    <location>
        <position position="82"/>
    </location>
    <ligand>
        <name>Mg(2+)</name>
        <dbReference type="ChEBI" id="CHEBI:18420"/>
        <label>2</label>
    </ligand>
</feature>
<gene>
    <name evidence="2 5" type="primary">thiL</name>
    <name evidence="5" type="ORF">HME7025_02403</name>
</gene>
<feature type="binding site" evidence="2">
    <location>
        <position position="82"/>
    </location>
    <ligand>
        <name>Mg(2+)</name>
        <dbReference type="ChEBI" id="CHEBI:18420"/>
        <label>4</label>
    </ligand>
</feature>
<reference evidence="6" key="1">
    <citation type="submission" date="2018-05" db="EMBL/GenBank/DDBJ databases">
        <title>Pseudarcicella sp. HME7025 Genome sequencing and assembly.</title>
        <authorList>
            <person name="Kim H."/>
            <person name="Kang H."/>
            <person name="Joh K."/>
        </authorList>
    </citation>
    <scope>NUCLEOTIDE SEQUENCE [LARGE SCALE GENOMIC DNA]</scope>
    <source>
        <strain evidence="6">HME7025</strain>
    </source>
</reference>
<feature type="binding site" evidence="2">
    <location>
        <begin position="129"/>
        <end position="130"/>
    </location>
    <ligand>
        <name>ATP</name>
        <dbReference type="ChEBI" id="CHEBI:30616"/>
    </ligand>
</feature>
<name>A0A2S2DXV5_9BACT</name>
<feature type="domain" description="PurM-like N-terminal" evidence="3">
    <location>
        <begin position="35"/>
        <end position="148"/>
    </location>
</feature>
<feature type="binding site" evidence="2">
    <location>
        <position position="51"/>
    </location>
    <ligand>
        <name>Mg(2+)</name>
        <dbReference type="ChEBI" id="CHEBI:18420"/>
        <label>4</label>
    </ligand>
</feature>
<feature type="domain" description="PurM-like C-terminal" evidence="4">
    <location>
        <begin position="160"/>
        <end position="322"/>
    </location>
</feature>
<evidence type="ECO:0000259" key="4">
    <source>
        <dbReference type="Pfam" id="PF02769"/>
    </source>
</evidence>
<feature type="binding site" evidence="2">
    <location>
        <position position="233"/>
    </location>
    <ligand>
        <name>Mg(2+)</name>
        <dbReference type="ChEBI" id="CHEBI:18420"/>
        <label>3</label>
    </ligand>
</feature>
<organism evidence="5 6">
    <name type="scientific">Aquirufa nivalisilvae</name>
    <dbReference type="NCBI Taxonomy" id="2516557"/>
    <lineage>
        <taxon>Bacteria</taxon>
        <taxon>Pseudomonadati</taxon>
        <taxon>Bacteroidota</taxon>
        <taxon>Cytophagia</taxon>
        <taxon>Cytophagales</taxon>
        <taxon>Flectobacillaceae</taxon>
        <taxon>Aquirufa</taxon>
    </lineage>
</organism>
<feature type="binding site" evidence="2">
    <location>
        <position position="130"/>
    </location>
    <ligand>
        <name>Mg(2+)</name>
        <dbReference type="ChEBI" id="CHEBI:18420"/>
        <label>1</label>
    </ligand>
</feature>
<dbReference type="GO" id="GO:0009229">
    <property type="term" value="P:thiamine diphosphate biosynthetic process"/>
    <property type="evidence" value="ECO:0007669"/>
    <property type="project" value="UniProtKB-UniRule"/>
</dbReference>
<dbReference type="GO" id="GO:0000287">
    <property type="term" value="F:magnesium ion binding"/>
    <property type="evidence" value="ECO:0007669"/>
    <property type="project" value="UniProtKB-UniRule"/>
</dbReference>
<evidence type="ECO:0000256" key="2">
    <source>
        <dbReference type="HAMAP-Rule" id="MF_02128"/>
    </source>
</evidence>
<dbReference type="InterPro" id="IPR036676">
    <property type="entry name" value="PurM-like_C_sf"/>
</dbReference>
<comment type="miscellaneous">
    <text evidence="2">Reaction mechanism of ThiL seems to utilize a direct, inline transfer of the gamma-phosphate of ATP to TMP rather than a phosphorylated enzyme intermediate.</text>
</comment>
<protein>
    <recommendedName>
        <fullName evidence="2">Thiamine-monophosphate kinase</fullName>
        <shortName evidence="2">TMP kinase</shortName>
        <shortName evidence="2">Thiamine-phosphate kinase</shortName>
        <ecNumber evidence="2">2.7.4.16</ecNumber>
    </recommendedName>
</protein>
<feature type="binding site" evidence="2">
    <location>
        <position position="37"/>
    </location>
    <ligand>
        <name>Mg(2+)</name>
        <dbReference type="ChEBI" id="CHEBI:18420"/>
        <label>3</label>
    </ligand>
</feature>
<keyword evidence="2 5" id="KW-0418">Kinase</keyword>
<evidence type="ECO:0000256" key="1">
    <source>
        <dbReference type="ARBA" id="ARBA00022977"/>
    </source>
</evidence>
<feature type="binding site" evidence="2">
    <location>
        <position position="156"/>
    </location>
    <ligand>
        <name>ATP</name>
        <dbReference type="ChEBI" id="CHEBI:30616"/>
    </ligand>
</feature>
<dbReference type="NCBIfam" id="TIGR01379">
    <property type="entry name" value="thiL"/>
    <property type="match status" value="1"/>
</dbReference>
<dbReference type="AlphaFoldDB" id="A0A2S2DXV5"/>
<accession>A0A2S2DXV5</accession>
<dbReference type="GO" id="GO:0005524">
    <property type="term" value="F:ATP binding"/>
    <property type="evidence" value="ECO:0007669"/>
    <property type="project" value="UniProtKB-UniRule"/>
</dbReference>